<keyword evidence="3" id="KW-1185">Reference proteome</keyword>
<keyword evidence="1" id="KW-1133">Transmembrane helix</keyword>
<protein>
    <submittedName>
        <fullName evidence="2">Uncharacterized protein</fullName>
    </submittedName>
</protein>
<evidence type="ECO:0000313" key="3">
    <source>
        <dbReference type="Proteomes" id="UP000800200"/>
    </source>
</evidence>
<gene>
    <name evidence="2" type="ORF">K469DRAFT_660398</name>
</gene>
<feature type="transmembrane region" description="Helical" evidence="1">
    <location>
        <begin position="436"/>
        <end position="462"/>
    </location>
</feature>
<sequence length="529" mass="57638">MRGRIREIILAFSVMAVPMLLFSALLLGLVYHYRITQNPSLSDNLRFEGQVQEAGAVLVRISSTTLITVASWSSTLAPFMVVFALTLASYPVARRILIASRENNTDDLPTPTLVFVTDTWLHFTTKTIAFNQIEPTNISSFNHSFHLRNECVDVPRTYISGCTMNNAATAHFLLDGLNVLNYLVNNSDSGMIKTWSSNEDQFAYLGVPPHPGLADVDYTATTYAVRSRCQPVMKECFPDERISGVGAFYECPFAMEGFLETGPTNTIAWAFFTDSTGKDNSTSLISIQNPYHYAAIVSVNQNIGWKEYVATDPQMTTGGHGSTIFAVFCEAEVYDVEYSSVNNTVTRFVTKQSNSSMANVVQGTQQYTEVGNPFILQASAVAAWSSNSSTEVAEKFAVAYSQAALAVSAGATVPAPPIEAQRRHTILVARVAKAPLFFLVVSNLLLVVLGIILTVLALVAVAGDTGEVQARLSIPALVATHFENGRGEESVEGVEKLFEERKGVKGTRVAVERSGVGGWVFVRRDCGRV</sequence>
<proteinExistence type="predicted"/>
<dbReference type="EMBL" id="ML994623">
    <property type="protein sequence ID" value="KAF2188654.1"/>
    <property type="molecule type" value="Genomic_DNA"/>
</dbReference>
<dbReference type="OrthoDB" id="3344043at2759"/>
<accession>A0A6A6EA10</accession>
<reference evidence="2" key="1">
    <citation type="journal article" date="2020" name="Stud. Mycol.">
        <title>101 Dothideomycetes genomes: a test case for predicting lifestyles and emergence of pathogens.</title>
        <authorList>
            <person name="Haridas S."/>
            <person name="Albert R."/>
            <person name="Binder M."/>
            <person name="Bloem J."/>
            <person name="Labutti K."/>
            <person name="Salamov A."/>
            <person name="Andreopoulos B."/>
            <person name="Baker S."/>
            <person name="Barry K."/>
            <person name="Bills G."/>
            <person name="Bluhm B."/>
            <person name="Cannon C."/>
            <person name="Castanera R."/>
            <person name="Culley D."/>
            <person name="Daum C."/>
            <person name="Ezra D."/>
            <person name="Gonzalez J."/>
            <person name="Henrissat B."/>
            <person name="Kuo A."/>
            <person name="Liang C."/>
            <person name="Lipzen A."/>
            <person name="Lutzoni F."/>
            <person name="Magnuson J."/>
            <person name="Mondo S."/>
            <person name="Nolan M."/>
            <person name="Ohm R."/>
            <person name="Pangilinan J."/>
            <person name="Park H.-J."/>
            <person name="Ramirez L."/>
            <person name="Alfaro M."/>
            <person name="Sun H."/>
            <person name="Tritt A."/>
            <person name="Yoshinaga Y."/>
            <person name="Zwiers L.-H."/>
            <person name="Turgeon B."/>
            <person name="Goodwin S."/>
            <person name="Spatafora J."/>
            <person name="Crous P."/>
            <person name="Grigoriev I."/>
        </authorList>
    </citation>
    <scope>NUCLEOTIDE SEQUENCE</scope>
    <source>
        <strain evidence="2">CBS 207.26</strain>
    </source>
</reference>
<organism evidence="2 3">
    <name type="scientific">Zopfia rhizophila CBS 207.26</name>
    <dbReference type="NCBI Taxonomy" id="1314779"/>
    <lineage>
        <taxon>Eukaryota</taxon>
        <taxon>Fungi</taxon>
        <taxon>Dikarya</taxon>
        <taxon>Ascomycota</taxon>
        <taxon>Pezizomycotina</taxon>
        <taxon>Dothideomycetes</taxon>
        <taxon>Dothideomycetes incertae sedis</taxon>
        <taxon>Zopfiaceae</taxon>
        <taxon>Zopfia</taxon>
    </lineage>
</organism>
<dbReference type="Proteomes" id="UP000800200">
    <property type="component" value="Unassembled WGS sequence"/>
</dbReference>
<keyword evidence="1" id="KW-0472">Membrane</keyword>
<dbReference type="AlphaFoldDB" id="A0A6A6EA10"/>
<name>A0A6A6EA10_9PEZI</name>
<evidence type="ECO:0000313" key="2">
    <source>
        <dbReference type="EMBL" id="KAF2188654.1"/>
    </source>
</evidence>
<feature type="transmembrane region" description="Helical" evidence="1">
    <location>
        <begin position="76"/>
        <end position="93"/>
    </location>
</feature>
<evidence type="ECO:0000256" key="1">
    <source>
        <dbReference type="SAM" id="Phobius"/>
    </source>
</evidence>
<feature type="transmembrane region" description="Helical" evidence="1">
    <location>
        <begin position="9"/>
        <end position="33"/>
    </location>
</feature>
<keyword evidence="1" id="KW-0812">Transmembrane</keyword>